<dbReference type="Proteomes" id="UP000003490">
    <property type="component" value="Unassembled WGS sequence"/>
</dbReference>
<reference evidence="1 2" key="1">
    <citation type="submission" date="2007-08" db="EMBL/GenBank/DDBJ databases">
        <title>Draft genome sequence of Clostridium leptum (DSM 753).</title>
        <authorList>
            <person name="Sudarsanam P."/>
            <person name="Ley R."/>
            <person name="Guruge J."/>
            <person name="Turnbaugh P.J."/>
            <person name="Mahowald M."/>
            <person name="Liep D."/>
            <person name="Gordon J."/>
        </authorList>
    </citation>
    <scope>NUCLEOTIDE SEQUENCE [LARGE SCALE GENOMIC DNA]</scope>
    <source>
        <strain evidence="1 2">DSM 753</strain>
    </source>
</reference>
<evidence type="ECO:0000313" key="2">
    <source>
        <dbReference type="Proteomes" id="UP000003490"/>
    </source>
</evidence>
<dbReference type="AlphaFoldDB" id="A7VT54"/>
<dbReference type="EMBL" id="ABCB02000018">
    <property type="protein sequence ID" value="EDO61350.1"/>
    <property type="molecule type" value="Genomic_DNA"/>
</dbReference>
<comment type="caution">
    <text evidence="1">The sequence shown here is derived from an EMBL/GenBank/DDBJ whole genome shotgun (WGS) entry which is preliminary data.</text>
</comment>
<sequence>MHLLGKTRILFLCNRAAVLPVKTEEKKDFPKILEKPCIWRAFVL</sequence>
<name>A7VT54_9FIRM</name>
<organism evidence="1 2">
    <name type="scientific">[Clostridium] leptum DSM 753</name>
    <dbReference type="NCBI Taxonomy" id="428125"/>
    <lineage>
        <taxon>Bacteria</taxon>
        <taxon>Bacillati</taxon>
        <taxon>Bacillota</taxon>
        <taxon>Clostridia</taxon>
        <taxon>Eubacteriales</taxon>
        <taxon>Oscillospiraceae</taxon>
        <taxon>Oscillospiraceae incertae sedis</taxon>
    </lineage>
</organism>
<proteinExistence type="predicted"/>
<reference evidence="1 2" key="2">
    <citation type="submission" date="2007-08" db="EMBL/GenBank/DDBJ databases">
        <authorList>
            <person name="Fulton L."/>
            <person name="Clifton S."/>
            <person name="Fulton B."/>
            <person name="Xu J."/>
            <person name="Minx P."/>
            <person name="Pepin K.H."/>
            <person name="Johnson M."/>
            <person name="Thiruvilangam P."/>
            <person name="Bhonagiri V."/>
            <person name="Nash W.E."/>
            <person name="Wang C."/>
            <person name="Mardis E.R."/>
            <person name="Wilson R.K."/>
        </authorList>
    </citation>
    <scope>NUCLEOTIDE SEQUENCE [LARGE SCALE GENOMIC DNA]</scope>
    <source>
        <strain evidence="1 2">DSM 753</strain>
    </source>
</reference>
<accession>A7VT54</accession>
<evidence type="ECO:0000313" key="1">
    <source>
        <dbReference type="EMBL" id="EDO61350.1"/>
    </source>
</evidence>
<dbReference type="HOGENOM" id="CLU_3214468_0_0_9"/>
<protein>
    <submittedName>
        <fullName evidence="1">Uncharacterized protein</fullName>
    </submittedName>
</protein>
<gene>
    <name evidence="1" type="ORF">CLOLEP_01745</name>
</gene>